<reference evidence="1" key="1">
    <citation type="journal article" date="2020" name="Nature">
        <title>Giant virus diversity and host interactions through global metagenomics.</title>
        <authorList>
            <person name="Schulz F."/>
            <person name="Roux S."/>
            <person name="Paez-Espino D."/>
            <person name="Jungbluth S."/>
            <person name="Walsh D.A."/>
            <person name="Denef V.J."/>
            <person name="McMahon K.D."/>
            <person name="Konstantinidis K.T."/>
            <person name="Eloe-Fadrosh E.A."/>
            <person name="Kyrpides N.C."/>
            <person name="Woyke T."/>
        </authorList>
    </citation>
    <scope>NUCLEOTIDE SEQUENCE</scope>
    <source>
        <strain evidence="1">GVMAG-M-3300023174-30</strain>
    </source>
</reference>
<sequence>MKTAIDAEKAKTVKIENRLKLEHDRIKAELDVRKTRVANLKCVLKSQQSIINRLKKAKTVKIENCLKLEHDRIKAELDAEKETVADLRFILRSQQSNILKMKKSNWAAEKITIADLSGLLVDYFRDELAAANAKLRSEFEESQTVAIVADLKVKLCCRQKTIQSFKCELEHKDNVIKGLYALIESRKIDRY</sequence>
<protein>
    <submittedName>
        <fullName evidence="1">Uncharacterized protein</fullName>
    </submittedName>
</protein>
<proteinExistence type="predicted"/>
<organism evidence="1">
    <name type="scientific">viral metagenome</name>
    <dbReference type="NCBI Taxonomy" id="1070528"/>
    <lineage>
        <taxon>unclassified sequences</taxon>
        <taxon>metagenomes</taxon>
        <taxon>organismal metagenomes</taxon>
    </lineage>
</organism>
<dbReference type="EMBL" id="MN739643">
    <property type="protein sequence ID" value="QHT17691.1"/>
    <property type="molecule type" value="Genomic_DNA"/>
</dbReference>
<name>A0A6C0DMH3_9ZZZZ</name>
<evidence type="ECO:0000313" key="1">
    <source>
        <dbReference type="EMBL" id="QHT17691.1"/>
    </source>
</evidence>
<dbReference type="AlphaFoldDB" id="A0A6C0DMH3"/>
<accession>A0A6C0DMH3</accession>